<evidence type="ECO:0000256" key="1">
    <source>
        <dbReference type="PROSITE-ProRule" id="PRU00278"/>
    </source>
</evidence>
<evidence type="ECO:0000256" key="2">
    <source>
        <dbReference type="SAM" id="SignalP"/>
    </source>
</evidence>
<organism evidence="4 5">
    <name type="scientific">Termitidicoccus mucosus</name>
    <dbReference type="NCBI Taxonomy" id="1184151"/>
    <lineage>
        <taxon>Bacteria</taxon>
        <taxon>Pseudomonadati</taxon>
        <taxon>Verrucomicrobiota</taxon>
        <taxon>Opitutia</taxon>
        <taxon>Opitutales</taxon>
        <taxon>Opitutaceae</taxon>
        <taxon>Termitidicoccus</taxon>
    </lineage>
</organism>
<dbReference type="InterPro" id="IPR027304">
    <property type="entry name" value="Trigger_fact/SurA_dom_sf"/>
</dbReference>
<gene>
    <name evidence="4" type="ORF">AW736_09945</name>
</gene>
<dbReference type="PANTHER" id="PTHR47245:SF3">
    <property type="entry name" value="PEPTIDYL-PROLYL CIS-TRANS ISOMERASE, PPIC-TYPE-RELATED"/>
    <property type="match status" value="1"/>
</dbReference>
<dbReference type="Gene3D" id="3.10.50.40">
    <property type="match status" value="1"/>
</dbReference>
<keyword evidence="1" id="KW-0697">Rotamase</keyword>
<dbReference type="InterPro" id="IPR046357">
    <property type="entry name" value="PPIase_dom_sf"/>
</dbReference>
<dbReference type="GO" id="GO:0003755">
    <property type="term" value="F:peptidyl-prolyl cis-trans isomerase activity"/>
    <property type="evidence" value="ECO:0007669"/>
    <property type="project" value="UniProtKB-KW"/>
</dbReference>
<comment type="caution">
    <text evidence="4">The sequence shown here is derived from an EMBL/GenBank/DDBJ whole genome shotgun (WGS) entry which is preliminary data.</text>
</comment>
<dbReference type="InterPro" id="IPR050245">
    <property type="entry name" value="PrsA_foldase"/>
</dbReference>
<feature type="domain" description="PpiC" evidence="3">
    <location>
        <begin position="149"/>
        <end position="252"/>
    </location>
</feature>
<protein>
    <submittedName>
        <fullName evidence="4">Peptidylprolyl isomerase</fullName>
    </submittedName>
</protein>
<dbReference type="SUPFAM" id="SSF54534">
    <property type="entry name" value="FKBP-like"/>
    <property type="match status" value="1"/>
</dbReference>
<keyword evidence="5" id="KW-1185">Reference proteome</keyword>
<dbReference type="PROSITE" id="PS01096">
    <property type="entry name" value="PPIC_PPIASE_1"/>
    <property type="match status" value="1"/>
</dbReference>
<keyword evidence="1 4" id="KW-0413">Isomerase</keyword>
<dbReference type="PANTHER" id="PTHR47245">
    <property type="entry name" value="PEPTIDYLPROLYL ISOMERASE"/>
    <property type="match status" value="1"/>
</dbReference>
<name>A0A178IJN8_9BACT</name>
<sequence>MNLNCAALPRHTMKSAILILSLLSAFSLSTSAVADTGILARVSDTEIKIDDVRSSLENLSPREQATLAANPALLNQAVRSLLARRVVLNEALAQKWDRQPAFTAQLEKLRENALIETYLQSVSQPPADFPSEADLQAVYEANRAVLAAPRQVRLAQIYIAAPKTASQAEQGEARARLDDVRKKLAQPGADFAALARAESDEKQSAANGGELGWLADGQIRPEIRDTIKDLAAGQVSEPVRLDDGWHLLKALEIREARPLTLDEVRAQLAQSLRAERAQANRQTYLARLMEKNPVSINELALSQVLAPVSGQ</sequence>
<dbReference type="Proteomes" id="UP000078486">
    <property type="component" value="Unassembled WGS sequence"/>
</dbReference>
<feature type="chain" id="PRO_5008088981" evidence="2">
    <location>
        <begin position="35"/>
        <end position="311"/>
    </location>
</feature>
<dbReference type="InterPro" id="IPR023058">
    <property type="entry name" value="PPIase_PpiC_CS"/>
</dbReference>
<dbReference type="EMBL" id="LRRQ01000075">
    <property type="protein sequence ID" value="OAM90092.1"/>
    <property type="molecule type" value="Genomic_DNA"/>
</dbReference>
<dbReference type="SUPFAM" id="SSF109998">
    <property type="entry name" value="Triger factor/SurA peptide-binding domain-like"/>
    <property type="match status" value="1"/>
</dbReference>
<proteinExistence type="predicted"/>
<evidence type="ECO:0000313" key="4">
    <source>
        <dbReference type="EMBL" id="OAM90092.1"/>
    </source>
</evidence>
<keyword evidence="2" id="KW-0732">Signal</keyword>
<dbReference type="STRING" id="1184151.AW736_09945"/>
<evidence type="ECO:0000259" key="3">
    <source>
        <dbReference type="PROSITE" id="PS50198"/>
    </source>
</evidence>
<dbReference type="Pfam" id="PF00639">
    <property type="entry name" value="Rotamase"/>
    <property type="match status" value="1"/>
</dbReference>
<evidence type="ECO:0000313" key="5">
    <source>
        <dbReference type="Proteomes" id="UP000078486"/>
    </source>
</evidence>
<dbReference type="AlphaFoldDB" id="A0A178IJN8"/>
<feature type="signal peptide" evidence="2">
    <location>
        <begin position="1"/>
        <end position="34"/>
    </location>
</feature>
<dbReference type="PROSITE" id="PS50198">
    <property type="entry name" value="PPIC_PPIASE_2"/>
    <property type="match status" value="1"/>
</dbReference>
<reference evidence="4 5" key="1">
    <citation type="submission" date="2016-01" db="EMBL/GenBank/DDBJ databases">
        <title>High potential of lignocellulose degradation of a new Verrucomicrobia species.</title>
        <authorList>
            <person name="Wang Y."/>
            <person name="Shi Y."/>
            <person name="Qiu Z."/>
            <person name="Liu S."/>
            <person name="Yang H."/>
        </authorList>
    </citation>
    <scope>NUCLEOTIDE SEQUENCE [LARGE SCALE GENOMIC DNA]</scope>
    <source>
        <strain evidence="4 5">TSB47</strain>
    </source>
</reference>
<accession>A0A178IJN8</accession>
<dbReference type="InterPro" id="IPR000297">
    <property type="entry name" value="PPIase_PpiC"/>
</dbReference>